<feature type="region of interest" description="Disordered" evidence="1">
    <location>
        <begin position="262"/>
        <end position="284"/>
    </location>
</feature>
<name>A0A8J5KDZ8_HOMAM</name>
<organism evidence="3 4">
    <name type="scientific">Homarus americanus</name>
    <name type="common">American lobster</name>
    <dbReference type="NCBI Taxonomy" id="6706"/>
    <lineage>
        <taxon>Eukaryota</taxon>
        <taxon>Metazoa</taxon>
        <taxon>Ecdysozoa</taxon>
        <taxon>Arthropoda</taxon>
        <taxon>Crustacea</taxon>
        <taxon>Multicrustacea</taxon>
        <taxon>Malacostraca</taxon>
        <taxon>Eumalacostraca</taxon>
        <taxon>Eucarida</taxon>
        <taxon>Decapoda</taxon>
        <taxon>Pleocyemata</taxon>
        <taxon>Astacidea</taxon>
        <taxon>Nephropoidea</taxon>
        <taxon>Nephropidae</taxon>
        <taxon>Homarus</taxon>
    </lineage>
</organism>
<evidence type="ECO:0000259" key="2">
    <source>
        <dbReference type="Pfam" id="PF15797"/>
    </source>
</evidence>
<feature type="compositionally biased region" description="Pro residues" evidence="1">
    <location>
        <begin position="426"/>
        <end position="436"/>
    </location>
</feature>
<proteinExistence type="predicted"/>
<feature type="region of interest" description="Disordered" evidence="1">
    <location>
        <begin position="365"/>
        <end position="389"/>
    </location>
</feature>
<dbReference type="Proteomes" id="UP000747542">
    <property type="component" value="Unassembled WGS sequence"/>
</dbReference>
<sequence length="523" mass="56747">MPAPSSLRGQVLSAAEVSPPEEYFRGVSPLCRRMLDDMTAVREAYGDRWYGLSYQQQCRVIDQAIVDEATVRRYEVGGGEGPDCEYFPKLKLPTGQKVVCDENLTARGFSCSWRDEHSAPFSWHTRSQMDLTLDTPPATPSHPSTPVEPPPTSIAGEGRVIPGGRAVYTARPLSLPRPPRFRWHYDPPDDPPDPPSVVVSAPRSATLPTDLNCGPKRSPTSLKYMLVRGKGEDGEGTGLLARIRGAVVALTATCLPLRAPQGQTSHLSLHRAPDSGGEPDLRPPHVQAQKAQVMQNQADDPAYDTTQQITGGSHIPDECKIEEGGSHALPSLSALSTDPTLAGYVCSLPDDDDDAPYTAAYPPEATREPAAAHNTTPNTLTPVENQPKVGTTPYIPPPVDLPTPLPTPTISDTTKTVSTTFLHPAAPSPRLPPSQPPNIHDDALSAFSEPDSTTDALDTPREEQPLLRREKRLESEEESNLLYTSVLSSKREVYYKTNQHTKAATASSNYLTTTASLHYSIVH</sequence>
<dbReference type="PANTHER" id="PTHR34394:SF1">
    <property type="entry name" value="SIMILAR TO RIKEN CDNA 2310022B05"/>
    <property type="match status" value="1"/>
</dbReference>
<accession>A0A8J5KDZ8</accession>
<feature type="region of interest" description="Disordered" evidence="1">
    <location>
        <begin position="422"/>
        <end position="479"/>
    </location>
</feature>
<dbReference type="InterPro" id="IPR031600">
    <property type="entry name" value="DUF4706"/>
</dbReference>
<protein>
    <recommendedName>
        <fullName evidence="2">DUF4706 domain-containing protein</fullName>
    </recommendedName>
</protein>
<feature type="compositionally biased region" description="Basic and acidic residues" evidence="1">
    <location>
        <begin position="458"/>
        <end position="474"/>
    </location>
</feature>
<keyword evidence="4" id="KW-1185">Reference proteome</keyword>
<feature type="region of interest" description="Disordered" evidence="1">
    <location>
        <begin position="131"/>
        <end position="159"/>
    </location>
</feature>
<dbReference type="EMBL" id="JAHLQT010015640">
    <property type="protein sequence ID" value="KAG7169690.1"/>
    <property type="molecule type" value="Genomic_DNA"/>
</dbReference>
<feature type="non-terminal residue" evidence="3">
    <location>
        <position position="1"/>
    </location>
</feature>
<feature type="domain" description="DUF4706" evidence="2">
    <location>
        <begin position="22"/>
        <end position="131"/>
    </location>
</feature>
<comment type="caution">
    <text evidence="3">The sequence shown here is derived from an EMBL/GenBank/DDBJ whole genome shotgun (WGS) entry which is preliminary data.</text>
</comment>
<dbReference type="Pfam" id="PF15797">
    <property type="entry name" value="DUF4706"/>
    <property type="match status" value="1"/>
</dbReference>
<feature type="compositionally biased region" description="Polar residues" evidence="1">
    <location>
        <begin position="373"/>
        <end position="384"/>
    </location>
</feature>
<dbReference type="PANTHER" id="PTHR34394">
    <property type="entry name" value="SIMILAR TO RIKEN CDNA 2310022B05"/>
    <property type="match status" value="1"/>
</dbReference>
<evidence type="ECO:0000313" key="4">
    <source>
        <dbReference type="Proteomes" id="UP000747542"/>
    </source>
</evidence>
<reference evidence="3" key="1">
    <citation type="journal article" date="2021" name="Sci. Adv.">
        <title>The American lobster genome reveals insights on longevity, neural, and immune adaptations.</title>
        <authorList>
            <person name="Polinski J.M."/>
            <person name="Zimin A.V."/>
            <person name="Clark K.F."/>
            <person name="Kohn A.B."/>
            <person name="Sadowski N."/>
            <person name="Timp W."/>
            <person name="Ptitsyn A."/>
            <person name="Khanna P."/>
            <person name="Romanova D.Y."/>
            <person name="Williams P."/>
            <person name="Greenwood S.J."/>
            <person name="Moroz L.L."/>
            <person name="Walt D.R."/>
            <person name="Bodnar A.G."/>
        </authorList>
    </citation>
    <scope>NUCLEOTIDE SEQUENCE</scope>
    <source>
        <strain evidence="3">GMGI-L3</strain>
    </source>
</reference>
<evidence type="ECO:0000256" key="1">
    <source>
        <dbReference type="SAM" id="MobiDB-lite"/>
    </source>
</evidence>
<dbReference type="AlphaFoldDB" id="A0A8J5KDZ8"/>
<evidence type="ECO:0000313" key="3">
    <source>
        <dbReference type="EMBL" id="KAG7169690.1"/>
    </source>
</evidence>
<gene>
    <name evidence="3" type="ORF">Hamer_G013314</name>
</gene>